<dbReference type="Proteomes" id="UP001281003">
    <property type="component" value="Unassembled WGS sequence"/>
</dbReference>
<dbReference type="EMBL" id="JAUTDP010000005">
    <property type="protein sequence ID" value="KAK3399179.1"/>
    <property type="molecule type" value="Genomic_DNA"/>
</dbReference>
<feature type="compositionally biased region" description="Basic residues" evidence="1">
    <location>
        <begin position="8"/>
        <end position="17"/>
    </location>
</feature>
<dbReference type="AlphaFoldDB" id="A0AAE0PG35"/>
<reference evidence="2" key="1">
    <citation type="journal article" date="2023" name="Mol. Phylogenet. Evol.">
        <title>Genome-scale phylogeny and comparative genomics of the fungal order Sordariales.</title>
        <authorList>
            <person name="Hensen N."/>
            <person name="Bonometti L."/>
            <person name="Westerberg I."/>
            <person name="Brannstrom I.O."/>
            <person name="Guillou S."/>
            <person name="Cros-Aarteil S."/>
            <person name="Calhoun S."/>
            <person name="Haridas S."/>
            <person name="Kuo A."/>
            <person name="Mondo S."/>
            <person name="Pangilinan J."/>
            <person name="Riley R."/>
            <person name="LaButti K."/>
            <person name="Andreopoulos B."/>
            <person name="Lipzen A."/>
            <person name="Chen C."/>
            <person name="Yan M."/>
            <person name="Daum C."/>
            <person name="Ng V."/>
            <person name="Clum A."/>
            <person name="Steindorff A."/>
            <person name="Ohm R.A."/>
            <person name="Martin F."/>
            <person name="Silar P."/>
            <person name="Natvig D.O."/>
            <person name="Lalanne C."/>
            <person name="Gautier V."/>
            <person name="Ament-Velasquez S.L."/>
            <person name="Kruys A."/>
            <person name="Hutchinson M.I."/>
            <person name="Powell A.J."/>
            <person name="Barry K."/>
            <person name="Miller A.N."/>
            <person name="Grigoriev I.V."/>
            <person name="Debuchy R."/>
            <person name="Gladieux P."/>
            <person name="Hiltunen Thoren M."/>
            <person name="Johannesson H."/>
        </authorList>
    </citation>
    <scope>NUCLEOTIDE SEQUENCE</scope>
    <source>
        <strain evidence="2">FGSC 1904</strain>
    </source>
</reference>
<accession>A0AAE0PG35</accession>
<comment type="caution">
    <text evidence="2">The sequence shown here is derived from an EMBL/GenBank/DDBJ whole genome shotgun (WGS) entry which is preliminary data.</text>
</comment>
<sequence length="725" mass="83471">MTRDRRPPRGRKRRCPPRKTYAQAATRTYAQVISMSYSFSSMPFSHETLSSPPPLPLPTIDQMDLILEQARVIPLPSDPPRVVLLDLPTEVLLSVVECLVADAKGPENECSEWLVEVKLDHRRRMKHALETLAHLARTCRFMHKLVVPLLYEQAFRLDERDAGDRDDHRTYQLLEALNRSEQLADLVRVYRIPPTMRFARTLFKYMEFGGYGWPLLDDFDQKARSFRSLLTKYLPWFSKDPSEWPTPTPEPFMELGLLTDLVPVIILCHCRNIRRLEYLGIGGTAYSIASGMWDKLLDSCVEFPNLESANLVGYYSIWPLHRRGGFDPRGEVETWFTPIFEAFCFVNRAPNLKHLSLTGFSTDQQIGERVIPLLPPLHNLTTLELHYCAYLSEDDLRTVIEGCPNLASFKFMAEASPTTGRPTPSSPDFKFCGPAAVLRALRSRAEKLTKISLRYLTALDFFFRLNGGFDTKENLIRTVGHFPNLKILQISHDALEWHNSDGPQEQQLVRLVEGCPRLESLDITQIDIRKSQIRPQLEGLTRAVYQLKYTPLLKGIRISLNHNNWRHGFTRTSLGAHCHELFEQEHLRIYKARGIRLLIDWEDAYNNQGTFSSVHEGLRHAVTLHPCVAAVSGLRFEPAYKELENKDCDRHTIFNSAYQMTPNSSRFHLIHNATKVLYGVIPNGKGTERYVNERRRNNIMYRSYGPWYYAAHLDGKVFDGLEEVE</sequence>
<organism evidence="2 3">
    <name type="scientific">Sordaria brevicollis</name>
    <dbReference type="NCBI Taxonomy" id="83679"/>
    <lineage>
        <taxon>Eukaryota</taxon>
        <taxon>Fungi</taxon>
        <taxon>Dikarya</taxon>
        <taxon>Ascomycota</taxon>
        <taxon>Pezizomycotina</taxon>
        <taxon>Sordariomycetes</taxon>
        <taxon>Sordariomycetidae</taxon>
        <taxon>Sordariales</taxon>
        <taxon>Sordariaceae</taxon>
        <taxon>Sordaria</taxon>
    </lineage>
</organism>
<keyword evidence="3" id="KW-1185">Reference proteome</keyword>
<evidence type="ECO:0000313" key="3">
    <source>
        <dbReference type="Proteomes" id="UP001281003"/>
    </source>
</evidence>
<protein>
    <recommendedName>
        <fullName evidence="4">F-box domain-containing protein</fullName>
    </recommendedName>
</protein>
<dbReference type="InterPro" id="IPR032675">
    <property type="entry name" value="LRR_dom_sf"/>
</dbReference>
<name>A0AAE0PG35_SORBR</name>
<evidence type="ECO:0008006" key="4">
    <source>
        <dbReference type="Google" id="ProtNLM"/>
    </source>
</evidence>
<dbReference type="Gene3D" id="3.80.10.10">
    <property type="entry name" value="Ribonuclease Inhibitor"/>
    <property type="match status" value="1"/>
</dbReference>
<gene>
    <name evidence="2" type="ORF">B0T20DRAFT_497337</name>
</gene>
<evidence type="ECO:0000256" key="1">
    <source>
        <dbReference type="SAM" id="MobiDB-lite"/>
    </source>
</evidence>
<proteinExistence type="predicted"/>
<reference evidence="2" key="2">
    <citation type="submission" date="2023-07" db="EMBL/GenBank/DDBJ databases">
        <authorList>
            <consortium name="Lawrence Berkeley National Laboratory"/>
            <person name="Haridas S."/>
            <person name="Hensen N."/>
            <person name="Bonometti L."/>
            <person name="Westerberg I."/>
            <person name="Brannstrom I.O."/>
            <person name="Guillou S."/>
            <person name="Cros-Aarteil S."/>
            <person name="Calhoun S."/>
            <person name="Kuo A."/>
            <person name="Mondo S."/>
            <person name="Pangilinan J."/>
            <person name="Riley R."/>
            <person name="LaButti K."/>
            <person name="Andreopoulos B."/>
            <person name="Lipzen A."/>
            <person name="Chen C."/>
            <person name="Yanf M."/>
            <person name="Daum C."/>
            <person name="Ng V."/>
            <person name="Clum A."/>
            <person name="Steindorff A."/>
            <person name="Ohm R."/>
            <person name="Martin F."/>
            <person name="Silar P."/>
            <person name="Natvig D."/>
            <person name="Lalanne C."/>
            <person name="Gautier V."/>
            <person name="Ament-velasquez S.L."/>
            <person name="Kruys A."/>
            <person name="Hutchinson M.I."/>
            <person name="Powell A.J."/>
            <person name="Barry K."/>
            <person name="Miller A.N."/>
            <person name="Grigoriev I.V."/>
            <person name="Debuchy R."/>
            <person name="Gladieux P."/>
            <person name="Thoren M.H."/>
            <person name="Johannesson H."/>
        </authorList>
    </citation>
    <scope>NUCLEOTIDE SEQUENCE</scope>
    <source>
        <strain evidence="2">FGSC 1904</strain>
    </source>
</reference>
<dbReference type="SUPFAM" id="SSF52047">
    <property type="entry name" value="RNI-like"/>
    <property type="match status" value="1"/>
</dbReference>
<evidence type="ECO:0000313" key="2">
    <source>
        <dbReference type="EMBL" id="KAK3399179.1"/>
    </source>
</evidence>
<feature type="region of interest" description="Disordered" evidence="1">
    <location>
        <begin position="1"/>
        <end position="21"/>
    </location>
</feature>